<evidence type="ECO:0000259" key="7">
    <source>
        <dbReference type="Pfam" id="PF12823"/>
    </source>
</evidence>
<feature type="transmembrane region" description="Helical" evidence="6">
    <location>
        <begin position="56"/>
        <end position="79"/>
    </location>
</feature>
<dbReference type="NCBIfam" id="TIGR03954">
    <property type="entry name" value="integ_memb_HG"/>
    <property type="match status" value="1"/>
</dbReference>
<gene>
    <name evidence="8" type="ORF">MGAD_55590</name>
</gene>
<evidence type="ECO:0000256" key="4">
    <source>
        <dbReference type="ARBA" id="ARBA00022989"/>
    </source>
</evidence>
<evidence type="ECO:0000256" key="1">
    <source>
        <dbReference type="ARBA" id="ARBA00004651"/>
    </source>
</evidence>
<dbReference type="AlphaFoldDB" id="A0A7I7WUK5"/>
<evidence type="ECO:0000313" key="8">
    <source>
        <dbReference type="EMBL" id="BBZ21224.1"/>
    </source>
</evidence>
<evidence type="ECO:0000256" key="2">
    <source>
        <dbReference type="ARBA" id="ARBA00022475"/>
    </source>
</evidence>
<feature type="domain" description="DUF3817" evidence="7">
    <location>
        <begin position="20"/>
        <end position="107"/>
    </location>
</feature>
<dbReference type="InterPro" id="IPR023845">
    <property type="entry name" value="DUF3817_TM"/>
</dbReference>
<name>A0A7I7WUK5_MYCGU</name>
<dbReference type="EMBL" id="AP022608">
    <property type="protein sequence ID" value="BBZ21224.1"/>
    <property type="molecule type" value="Genomic_DNA"/>
</dbReference>
<dbReference type="PANTHER" id="PTHR40077:SF1">
    <property type="entry name" value="MEMBRANE PROTEIN"/>
    <property type="match status" value="1"/>
</dbReference>
<keyword evidence="3 6" id="KW-0812">Transmembrane</keyword>
<dbReference type="GO" id="GO:0005886">
    <property type="term" value="C:plasma membrane"/>
    <property type="evidence" value="ECO:0007669"/>
    <property type="project" value="UniProtKB-SubCell"/>
</dbReference>
<keyword evidence="2" id="KW-1003">Cell membrane</keyword>
<reference evidence="8 9" key="1">
    <citation type="journal article" date="2019" name="Emerg. Microbes Infect.">
        <title>Comprehensive subspecies identification of 175 nontuberculous mycobacteria species based on 7547 genomic profiles.</title>
        <authorList>
            <person name="Matsumoto Y."/>
            <person name="Kinjo T."/>
            <person name="Motooka D."/>
            <person name="Nabeya D."/>
            <person name="Jung N."/>
            <person name="Uechi K."/>
            <person name="Horii T."/>
            <person name="Iida T."/>
            <person name="Fujita J."/>
            <person name="Nakamura S."/>
        </authorList>
    </citation>
    <scope>NUCLEOTIDE SEQUENCE [LARGE SCALE GENOMIC DNA]</scope>
    <source>
        <strain evidence="8 9">JCM 12688</strain>
    </source>
</reference>
<accession>A0A7I7WUK5</accession>
<dbReference type="Proteomes" id="UP000466187">
    <property type="component" value="Chromosome"/>
</dbReference>
<keyword evidence="5 6" id="KW-0472">Membrane</keyword>
<dbReference type="PANTHER" id="PTHR40077">
    <property type="entry name" value="MEMBRANE PROTEIN-RELATED"/>
    <property type="match status" value="1"/>
</dbReference>
<evidence type="ECO:0000256" key="3">
    <source>
        <dbReference type="ARBA" id="ARBA00022692"/>
    </source>
</evidence>
<dbReference type="KEGG" id="mgad:MGAD_55590"/>
<feature type="transmembrane region" description="Helical" evidence="6">
    <location>
        <begin position="20"/>
        <end position="44"/>
    </location>
</feature>
<comment type="subcellular location">
    <subcellularLocation>
        <location evidence="1">Cell membrane</location>
        <topology evidence="1">Multi-pass membrane protein</topology>
    </subcellularLocation>
</comment>
<evidence type="ECO:0000256" key="5">
    <source>
        <dbReference type="ARBA" id="ARBA00023136"/>
    </source>
</evidence>
<protein>
    <submittedName>
        <fullName evidence="8">Membrane protein</fullName>
    </submittedName>
</protein>
<organism evidence="8 9">
    <name type="scientific">Mycolicibacterium gadium</name>
    <name type="common">Mycobacterium gadium</name>
    <dbReference type="NCBI Taxonomy" id="1794"/>
    <lineage>
        <taxon>Bacteria</taxon>
        <taxon>Bacillati</taxon>
        <taxon>Actinomycetota</taxon>
        <taxon>Actinomycetes</taxon>
        <taxon>Mycobacteriales</taxon>
        <taxon>Mycobacteriaceae</taxon>
        <taxon>Mycolicibacterium</taxon>
    </lineage>
</organism>
<evidence type="ECO:0000313" key="9">
    <source>
        <dbReference type="Proteomes" id="UP000466187"/>
    </source>
</evidence>
<dbReference type="Pfam" id="PF12823">
    <property type="entry name" value="DUF3817"/>
    <property type="match status" value="1"/>
</dbReference>
<keyword evidence="4 6" id="KW-1133">Transmembrane helix</keyword>
<feature type="transmembrane region" description="Helical" evidence="6">
    <location>
        <begin position="85"/>
        <end position="105"/>
    </location>
</feature>
<sequence length="132" mass="13774">MVFGQNGGMTGALDLRSIAGWFRLVALLEAVSWVGLLAGMYFKYLASSPTEIGVKVFGMAHGLIFVAFVAAALLAGIAFKWSFGTWSLALIASIVPLGSVIFLIWADRTGKMGAAVPAAAVMQPGQPVPEAT</sequence>
<proteinExistence type="predicted"/>
<evidence type="ECO:0000256" key="6">
    <source>
        <dbReference type="SAM" id="Phobius"/>
    </source>
</evidence>